<dbReference type="OrthoDB" id="6287771at2759"/>
<name>A0A6L2PNN8_COPFO</name>
<dbReference type="GO" id="GO:0031523">
    <property type="term" value="C:Myb complex"/>
    <property type="evidence" value="ECO:0007669"/>
    <property type="project" value="TreeGrafter"/>
</dbReference>
<dbReference type="EMBL" id="BLKM01000350">
    <property type="protein sequence ID" value="GFG32128.1"/>
    <property type="molecule type" value="Genomic_DNA"/>
</dbReference>
<dbReference type="AlphaFoldDB" id="A0A6L2PNN8"/>
<keyword evidence="3" id="KW-1185">Reference proteome</keyword>
<dbReference type="GO" id="GO:0017053">
    <property type="term" value="C:transcription repressor complex"/>
    <property type="evidence" value="ECO:0007669"/>
    <property type="project" value="InterPro"/>
</dbReference>
<proteinExistence type="predicted"/>
<sequence length="301" mass="34106">MVKQFRKSFTENQGQEQQSLNCQVIRSILTSSVVIDMYGGGDVTNARDRLKGALQELLDQSDDSSLSSHDDPSQSDLFNQQMGLKKPLPIKSEPVVVPPQQTVRNMRPQRKRRRREAINDAAFHHTYVMKLFDRSVDLAQFREDTPLYPICRAWMANQPCNTNLTPKLRTPTPPPPEDAPTGVEGADSDSEVVRDTYKMPPPVPLPEDSKRKLRVPSPVSQPKDNCGTDQDGKANSTREVLLHNHLIHWATVRKKWHAASHLNEARYNESGRILKAIYKRSVCFIIVTWVRVSPSRYGGKS</sequence>
<organism evidence="2 3">
    <name type="scientific">Coptotermes formosanus</name>
    <name type="common">Formosan subterranean termite</name>
    <dbReference type="NCBI Taxonomy" id="36987"/>
    <lineage>
        <taxon>Eukaryota</taxon>
        <taxon>Metazoa</taxon>
        <taxon>Ecdysozoa</taxon>
        <taxon>Arthropoda</taxon>
        <taxon>Hexapoda</taxon>
        <taxon>Insecta</taxon>
        <taxon>Pterygota</taxon>
        <taxon>Neoptera</taxon>
        <taxon>Polyneoptera</taxon>
        <taxon>Dictyoptera</taxon>
        <taxon>Blattodea</taxon>
        <taxon>Blattoidea</taxon>
        <taxon>Termitoidae</taxon>
        <taxon>Rhinotermitidae</taxon>
        <taxon>Coptotermes</taxon>
    </lineage>
</organism>
<evidence type="ECO:0000313" key="2">
    <source>
        <dbReference type="EMBL" id="GFG32128.1"/>
    </source>
</evidence>
<dbReference type="InParanoid" id="A0A6L2PNN8"/>
<dbReference type="Pfam" id="PF15306">
    <property type="entry name" value="LIN37"/>
    <property type="match status" value="1"/>
</dbReference>
<evidence type="ECO:0000256" key="1">
    <source>
        <dbReference type="SAM" id="MobiDB-lite"/>
    </source>
</evidence>
<dbReference type="InterPro" id="IPR028226">
    <property type="entry name" value="LIN37"/>
</dbReference>
<feature type="region of interest" description="Disordered" evidence="1">
    <location>
        <begin position="164"/>
        <end position="234"/>
    </location>
</feature>
<gene>
    <name evidence="2" type="ORF">Cfor_06894</name>
</gene>
<reference evidence="3" key="1">
    <citation type="submission" date="2020-01" db="EMBL/GenBank/DDBJ databases">
        <title>Draft genome sequence of the Termite Coptotermes fromosanus.</title>
        <authorList>
            <person name="Itakura S."/>
            <person name="Yosikawa Y."/>
            <person name="Umezawa K."/>
        </authorList>
    </citation>
    <scope>NUCLEOTIDE SEQUENCE [LARGE SCALE GENOMIC DNA]</scope>
</reference>
<evidence type="ECO:0008006" key="4">
    <source>
        <dbReference type="Google" id="ProtNLM"/>
    </source>
</evidence>
<evidence type="ECO:0000313" key="3">
    <source>
        <dbReference type="Proteomes" id="UP000502823"/>
    </source>
</evidence>
<protein>
    <recommendedName>
        <fullName evidence="4">Lin-37 DREAM MuvB core complex component</fullName>
    </recommendedName>
</protein>
<dbReference type="PANTHER" id="PTHR31336:SF3">
    <property type="entry name" value="PROTEIN LIN-37 HOMOLOG"/>
    <property type="match status" value="1"/>
</dbReference>
<comment type="caution">
    <text evidence="2">The sequence shown here is derived from an EMBL/GenBank/DDBJ whole genome shotgun (WGS) entry which is preliminary data.</text>
</comment>
<dbReference type="GO" id="GO:0000122">
    <property type="term" value="P:negative regulation of transcription by RNA polymerase II"/>
    <property type="evidence" value="ECO:0007669"/>
    <property type="project" value="TreeGrafter"/>
</dbReference>
<dbReference type="Proteomes" id="UP000502823">
    <property type="component" value="Unassembled WGS sequence"/>
</dbReference>
<dbReference type="PANTHER" id="PTHR31336">
    <property type="entry name" value="LIN37 HOMOLOG"/>
    <property type="match status" value="1"/>
</dbReference>
<dbReference type="FunCoup" id="A0A6L2PNN8">
    <property type="interactions" value="816"/>
</dbReference>
<accession>A0A6L2PNN8</accession>